<evidence type="ECO:0000256" key="3">
    <source>
        <dbReference type="ARBA" id="ARBA00022490"/>
    </source>
</evidence>
<keyword evidence="3" id="KW-0963">Cytoplasm</keyword>
<dbReference type="InterPro" id="IPR042241">
    <property type="entry name" value="GCP_C_sf"/>
</dbReference>
<reference evidence="7 8" key="1">
    <citation type="journal article" date="2012" name="BMC Genomics">
        <title>Comparative genomic analysis and phylogenetic position of Theileria equi.</title>
        <authorList>
            <person name="Kappmeyer L.S."/>
            <person name="Thiagarajan M."/>
            <person name="Herndon D.R."/>
            <person name="Ramsay J.D."/>
            <person name="Caler E."/>
            <person name="Djikeng A."/>
            <person name="Gillespie J.J."/>
            <person name="Lau A.O."/>
            <person name="Roalson E.H."/>
            <person name="Silva J.C."/>
            <person name="Silva M.G."/>
            <person name="Suarez C.E."/>
            <person name="Ueti M.W."/>
            <person name="Nene V.M."/>
            <person name="Mealey R.H."/>
            <person name="Knowles D.P."/>
            <person name="Brayton K.A."/>
        </authorList>
    </citation>
    <scope>NUCLEOTIDE SEQUENCE [LARGE SCALE GENOMIC DNA]</scope>
    <source>
        <strain evidence="7 8">WA</strain>
    </source>
</reference>
<dbReference type="EMBL" id="ACOU01000002">
    <property type="protein sequence ID" value="EKX74228.1"/>
    <property type="molecule type" value="Genomic_DNA"/>
</dbReference>
<evidence type="ECO:0000256" key="5">
    <source>
        <dbReference type="ARBA" id="ARBA00023212"/>
    </source>
</evidence>
<dbReference type="RefSeq" id="XP_004833680.1">
    <property type="nucleotide sequence ID" value="XM_004833623.1"/>
</dbReference>
<comment type="caution">
    <text evidence="7">The sequence shown here is derived from an EMBL/GenBank/DDBJ whole genome shotgun (WGS) entry which is preliminary data.</text>
</comment>
<dbReference type="Gene3D" id="1.20.120.1900">
    <property type="entry name" value="Gamma-tubulin complex, C-terminal domain"/>
    <property type="match status" value="1"/>
</dbReference>
<evidence type="ECO:0000256" key="2">
    <source>
        <dbReference type="ARBA" id="ARBA00010337"/>
    </source>
</evidence>
<evidence type="ECO:0000313" key="8">
    <source>
        <dbReference type="Proteomes" id="UP000031512"/>
    </source>
</evidence>
<organism evidence="7 8">
    <name type="scientific">Theileria equi strain WA</name>
    <dbReference type="NCBI Taxonomy" id="1537102"/>
    <lineage>
        <taxon>Eukaryota</taxon>
        <taxon>Sar</taxon>
        <taxon>Alveolata</taxon>
        <taxon>Apicomplexa</taxon>
        <taxon>Aconoidasida</taxon>
        <taxon>Piroplasmida</taxon>
        <taxon>Theileriidae</taxon>
        <taxon>Theileria</taxon>
    </lineage>
</organism>
<dbReference type="VEuPathDB" id="PiroplasmaDB:BEWA_042660"/>
<keyword evidence="4" id="KW-0493">Microtubule</keyword>
<evidence type="ECO:0000313" key="7">
    <source>
        <dbReference type="EMBL" id="EKX74228.1"/>
    </source>
</evidence>
<comment type="subcellular location">
    <subcellularLocation>
        <location evidence="1">Cytoplasm</location>
        <location evidence="1">Cytoskeleton</location>
    </subcellularLocation>
</comment>
<dbReference type="GO" id="GO:0005874">
    <property type="term" value="C:microtubule"/>
    <property type="evidence" value="ECO:0007669"/>
    <property type="project" value="UniProtKB-KW"/>
</dbReference>
<comment type="similarity">
    <text evidence="2">Belongs to the TUBGCP family.</text>
</comment>
<dbReference type="OrthoDB" id="365770at2759"/>
<dbReference type="GeneID" id="15807676"/>
<sequence>MALCFIHLIEAAALILNAMGILNERRVLRPLGLDKPNSTSNIKNQLSLLFHSYKWSMKKRELASTSKANPGSVEEADHVPGYNSSTTKNEIWIIHKVLSLISGYDARPLFVPLVSGKRASLGVFPEIITVSPSVNSPHVSPSAIRSLLLHISRLGSAIHLLFKLENALNTTDDLSQASINRKPFPHTLNILISNYGNEFKGEPKGTNYDIAYDWNWNEDFGGFCSVLKMLLDDWRFIMFDIQKNYFKKLKKEFGETNGDKNNVITNKFMPERKYDADSLKSPLMDLYDFNLFRSEDDSNNEKIESENVGVYHLCIKLMSYMPIFGSLANLMELFLNSMALKEYRKSDMCNVMINLLLLLLRDSEASKNKNCTNLYKFLLFNTMKNSKGSISNYLGSSIFKSFNGSIEKMMKITNTIDIINPTKNRNETHWPQHLYLPENLASLCSYDVEHTELKLLERLDFQFQLNIKVGSNFIKNILDGKFYFNHYLYVLNGIVSLQFGDFAESLTEHLRSGSCGIQEHEQTTEILYSAISDWIKHNSFCTLSGISISTLSEIISSLHFEMEPQITNSRGYIQHITIKIVKDGPITMFLTTESMKMYSDIFMHFIRYTNFKNDVYCILLKSKALSDEMFRKYLCKVSLLLIHLIHCFSTYFSWVINKSWNMIHDIEYGISIEEMRMKHRNYLLFLTQALFIPVDCTDPIYTLCRLNELVTNPITEIFNIPQMVLSVLESGNDIDDIRIVYENLANSVNVLKGVFESRITDSILDLGNYHPLNNDSRSDTDAKPSICNIVAIFRNLLCFNDRENARVLSF</sequence>
<proteinExistence type="inferred from homology"/>
<evidence type="ECO:0000256" key="1">
    <source>
        <dbReference type="ARBA" id="ARBA00004245"/>
    </source>
</evidence>
<dbReference type="GO" id="GO:0043015">
    <property type="term" value="F:gamma-tubulin binding"/>
    <property type="evidence" value="ECO:0007669"/>
    <property type="project" value="InterPro"/>
</dbReference>
<dbReference type="eggNOG" id="ENOG502QWU2">
    <property type="taxonomic scope" value="Eukaryota"/>
</dbReference>
<dbReference type="AlphaFoldDB" id="L1LGG1"/>
<gene>
    <name evidence="7" type="ORF">BEWA_042660</name>
</gene>
<dbReference type="Proteomes" id="UP000031512">
    <property type="component" value="Unassembled WGS sequence"/>
</dbReference>
<keyword evidence="8" id="KW-1185">Reference proteome</keyword>
<keyword evidence="5" id="KW-0206">Cytoskeleton</keyword>
<evidence type="ECO:0000259" key="6">
    <source>
        <dbReference type="Pfam" id="PF04130"/>
    </source>
</evidence>
<dbReference type="InterPro" id="IPR040457">
    <property type="entry name" value="GCP_C"/>
</dbReference>
<evidence type="ECO:0000256" key="4">
    <source>
        <dbReference type="ARBA" id="ARBA00022701"/>
    </source>
</evidence>
<dbReference type="KEGG" id="beq:BEWA_042660"/>
<dbReference type="STRING" id="1537102.L1LGG1"/>
<dbReference type="Pfam" id="PF04130">
    <property type="entry name" value="GCP_C_terminal"/>
    <property type="match status" value="1"/>
</dbReference>
<protein>
    <recommendedName>
        <fullName evidence="6">Gamma tubulin complex component C-terminal domain-containing protein</fullName>
    </recommendedName>
</protein>
<feature type="domain" description="Gamma tubulin complex component C-terminal" evidence="6">
    <location>
        <begin position="498"/>
        <end position="697"/>
    </location>
</feature>
<name>L1LGG1_THEEQ</name>
<accession>L1LGG1</accession>